<dbReference type="InterPro" id="IPR016186">
    <property type="entry name" value="C-type_lectin-like/link_sf"/>
</dbReference>
<evidence type="ECO:0000256" key="5">
    <source>
        <dbReference type="ARBA" id="ARBA00023136"/>
    </source>
</evidence>
<organism evidence="12 13">
    <name type="scientific">Sinocyclocheilus anshuiensis</name>
    <dbReference type="NCBI Taxonomy" id="1608454"/>
    <lineage>
        <taxon>Eukaryota</taxon>
        <taxon>Metazoa</taxon>
        <taxon>Chordata</taxon>
        <taxon>Craniata</taxon>
        <taxon>Vertebrata</taxon>
        <taxon>Euteleostomi</taxon>
        <taxon>Actinopterygii</taxon>
        <taxon>Neopterygii</taxon>
        <taxon>Teleostei</taxon>
        <taxon>Ostariophysi</taxon>
        <taxon>Cypriniformes</taxon>
        <taxon>Cyprinidae</taxon>
        <taxon>Cyprininae</taxon>
        <taxon>Sinocyclocheilus</taxon>
    </lineage>
</organism>
<keyword evidence="4 10" id="KW-1133">Transmembrane helix</keyword>
<dbReference type="Ensembl" id="ENSSANT00000055949.1">
    <property type="protein sequence ID" value="ENSSANP00000052629.1"/>
    <property type="gene ID" value="ENSSANG00000026331.1"/>
</dbReference>
<evidence type="ECO:0000256" key="8">
    <source>
        <dbReference type="ARBA" id="ARBA00023180"/>
    </source>
</evidence>
<dbReference type="GO" id="GO:0016323">
    <property type="term" value="C:basolateral plasma membrane"/>
    <property type="evidence" value="ECO:0007669"/>
    <property type="project" value="TreeGrafter"/>
</dbReference>
<evidence type="ECO:0000256" key="10">
    <source>
        <dbReference type="SAM" id="Phobius"/>
    </source>
</evidence>
<dbReference type="GO" id="GO:0007155">
    <property type="term" value="P:cell adhesion"/>
    <property type="evidence" value="ECO:0007669"/>
    <property type="project" value="InterPro"/>
</dbReference>
<feature type="domain" description="Link" evidence="11">
    <location>
        <begin position="37"/>
        <end position="83"/>
    </location>
</feature>
<dbReference type="GO" id="GO:0035692">
    <property type="term" value="C:macrophage migration inhibitory factor receptor complex"/>
    <property type="evidence" value="ECO:0007669"/>
    <property type="project" value="TreeGrafter"/>
</dbReference>
<dbReference type="PROSITE" id="PS50963">
    <property type="entry name" value="LINK_2"/>
    <property type="match status" value="1"/>
</dbReference>
<dbReference type="GO" id="GO:0005540">
    <property type="term" value="F:hyaluronic acid binding"/>
    <property type="evidence" value="ECO:0007669"/>
    <property type="project" value="InterPro"/>
</dbReference>
<dbReference type="Ensembl" id="ENSSANT00000055955.1">
    <property type="protein sequence ID" value="ENSSANP00000052635.1"/>
    <property type="gene ID" value="ENSSANG00000026332.1"/>
</dbReference>
<evidence type="ECO:0000259" key="11">
    <source>
        <dbReference type="PROSITE" id="PS50963"/>
    </source>
</evidence>
<comment type="caution">
    <text evidence="9">Lacks conserved residue(s) required for the propagation of feature annotation.</text>
</comment>
<dbReference type="Gene3D" id="3.10.100.10">
    <property type="entry name" value="Mannose-Binding Protein A, subunit A"/>
    <property type="match status" value="1"/>
</dbReference>
<keyword evidence="5 10" id="KW-0472">Membrane</keyword>
<evidence type="ECO:0000256" key="3">
    <source>
        <dbReference type="ARBA" id="ARBA00022729"/>
    </source>
</evidence>
<reference evidence="12" key="1">
    <citation type="submission" date="2025-05" db="UniProtKB">
        <authorList>
            <consortium name="Ensembl"/>
        </authorList>
    </citation>
    <scope>IDENTIFICATION</scope>
</reference>
<evidence type="ECO:0000256" key="2">
    <source>
        <dbReference type="ARBA" id="ARBA00022692"/>
    </source>
</evidence>
<dbReference type="SUPFAM" id="SSF56436">
    <property type="entry name" value="C-type lectin-like"/>
    <property type="match status" value="1"/>
</dbReference>
<dbReference type="GO" id="GO:0004896">
    <property type="term" value="F:cytokine receptor activity"/>
    <property type="evidence" value="ECO:0007669"/>
    <property type="project" value="TreeGrafter"/>
</dbReference>
<evidence type="ECO:0000256" key="1">
    <source>
        <dbReference type="ARBA" id="ARBA00004167"/>
    </source>
</evidence>
<proteinExistence type="predicted"/>
<protein>
    <recommendedName>
        <fullName evidence="11">Link domain-containing protein</fullName>
    </recommendedName>
</protein>
<keyword evidence="6" id="KW-1015">Disulfide bond</keyword>
<dbReference type="InterPro" id="IPR043210">
    <property type="entry name" value="CD44_antigen-like"/>
</dbReference>
<evidence type="ECO:0000313" key="13">
    <source>
        <dbReference type="Proteomes" id="UP000472260"/>
    </source>
</evidence>
<comment type="subcellular location">
    <subcellularLocation>
        <location evidence="1">Membrane</location>
        <topology evidence="1">Single-pass membrane protein</topology>
    </subcellularLocation>
</comment>
<evidence type="ECO:0000256" key="7">
    <source>
        <dbReference type="ARBA" id="ARBA00023170"/>
    </source>
</evidence>
<accession>A0A671P5F5</accession>
<keyword evidence="13" id="KW-1185">Reference proteome</keyword>
<dbReference type="GO" id="GO:0070374">
    <property type="term" value="P:positive regulation of ERK1 and ERK2 cascade"/>
    <property type="evidence" value="ECO:0007669"/>
    <property type="project" value="TreeGrafter"/>
</dbReference>
<evidence type="ECO:0000313" key="12">
    <source>
        <dbReference type="Ensembl" id="ENSSANP00000052635.1"/>
    </source>
</evidence>
<dbReference type="AlphaFoldDB" id="A0A671P5F5"/>
<feature type="transmembrane region" description="Helical" evidence="10">
    <location>
        <begin position="20"/>
        <end position="41"/>
    </location>
</feature>
<dbReference type="GO" id="GO:0006954">
    <property type="term" value="P:inflammatory response"/>
    <property type="evidence" value="ECO:0007669"/>
    <property type="project" value="TreeGrafter"/>
</dbReference>
<evidence type="ECO:0000256" key="4">
    <source>
        <dbReference type="ARBA" id="ARBA00022989"/>
    </source>
</evidence>
<keyword evidence="2 10" id="KW-0812">Transmembrane</keyword>
<dbReference type="Pfam" id="PF00193">
    <property type="entry name" value="Xlink"/>
    <property type="match status" value="1"/>
</dbReference>
<dbReference type="Proteomes" id="UP000472260">
    <property type="component" value="Unassembled WGS sequence"/>
</dbReference>
<sequence length="83" mass="9410">MYLEFLFPLNSLIPSSAYYLSLVPLIDVLKTICCFAGVFLVEGTSRYSLTFQQALELCQSLGYKLATQEQVNEAYKKGLRTCR</sequence>
<evidence type="ECO:0000256" key="9">
    <source>
        <dbReference type="PROSITE-ProRule" id="PRU00323"/>
    </source>
</evidence>
<keyword evidence="7" id="KW-0675">Receptor</keyword>
<dbReference type="InterPro" id="IPR000538">
    <property type="entry name" value="Link_dom"/>
</dbReference>
<evidence type="ECO:0000256" key="6">
    <source>
        <dbReference type="ARBA" id="ARBA00023157"/>
    </source>
</evidence>
<dbReference type="InterPro" id="IPR016187">
    <property type="entry name" value="CTDL_fold"/>
</dbReference>
<name>A0A671P5F5_9TELE</name>
<dbReference type="PANTHER" id="PTHR10225">
    <property type="entry name" value="HYALURONAN RECEPTOR"/>
    <property type="match status" value="1"/>
</dbReference>
<dbReference type="PANTHER" id="PTHR10225:SF6">
    <property type="entry name" value="CD44 ANTIGEN"/>
    <property type="match status" value="1"/>
</dbReference>
<keyword evidence="8" id="KW-0325">Glycoprotein</keyword>
<keyword evidence="3" id="KW-0732">Signal</keyword>